<protein>
    <submittedName>
        <fullName evidence="1">Uncharacterized protein</fullName>
    </submittedName>
</protein>
<accession>A0ACC0Z0Q2</accession>
<proteinExistence type="predicted"/>
<name>A0ACC0Z0Q2_9ROSI</name>
<organism evidence="1 2">
    <name type="scientific">Pistacia integerrima</name>
    <dbReference type="NCBI Taxonomy" id="434235"/>
    <lineage>
        <taxon>Eukaryota</taxon>
        <taxon>Viridiplantae</taxon>
        <taxon>Streptophyta</taxon>
        <taxon>Embryophyta</taxon>
        <taxon>Tracheophyta</taxon>
        <taxon>Spermatophyta</taxon>
        <taxon>Magnoliopsida</taxon>
        <taxon>eudicotyledons</taxon>
        <taxon>Gunneridae</taxon>
        <taxon>Pentapetalae</taxon>
        <taxon>rosids</taxon>
        <taxon>malvids</taxon>
        <taxon>Sapindales</taxon>
        <taxon>Anacardiaceae</taxon>
        <taxon>Pistacia</taxon>
    </lineage>
</organism>
<sequence>MNMAKNMMGGLCLSILVMILFNANQSTASSWPKSNTTSTFQYCNGSMQDCPIAEDENVELPSVQIAVSLIPSRPFVNCGRGKSRTSCLPDPLNSKITERCGKLYIMSTRNRACA</sequence>
<comment type="caution">
    <text evidence="1">The sequence shown here is derived from an EMBL/GenBank/DDBJ whole genome shotgun (WGS) entry which is preliminary data.</text>
</comment>
<dbReference type="EMBL" id="CM047739">
    <property type="protein sequence ID" value="KAJ0043307.1"/>
    <property type="molecule type" value="Genomic_DNA"/>
</dbReference>
<evidence type="ECO:0000313" key="2">
    <source>
        <dbReference type="Proteomes" id="UP001163603"/>
    </source>
</evidence>
<keyword evidence="2" id="KW-1185">Reference proteome</keyword>
<evidence type="ECO:0000313" key="1">
    <source>
        <dbReference type="EMBL" id="KAJ0043307.1"/>
    </source>
</evidence>
<reference evidence="2" key="1">
    <citation type="journal article" date="2023" name="G3 (Bethesda)">
        <title>Genome assembly and association tests identify interacting loci associated with vigor, precocity, and sex in interspecific pistachio rootstocks.</title>
        <authorList>
            <person name="Palmer W."/>
            <person name="Jacygrad E."/>
            <person name="Sagayaradj S."/>
            <person name="Cavanaugh K."/>
            <person name="Han R."/>
            <person name="Bertier L."/>
            <person name="Beede B."/>
            <person name="Kafkas S."/>
            <person name="Golino D."/>
            <person name="Preece J."/>
            <person name="Michelmore R."/>
        </authorList>
    </citation>
    <scope>NUCLEOTIDE SEQUENCE [LARGE SCALE GENOMIC DNA]</scope>
</reference>
<dbReference type="Proteomes" id="UP001163603">
    <property type="component" value="Chromosome 4"/>
</dbReference>
<gene>
    <name evidence="1" type="ORF">Pint_18996</name>
</gene>